<keyword evidence="1" id="KW-1133">Transmembrane helix</keyword>
<evidence type="ECO:0000256" key="1">
    <source>
        <dbReference type="SAM" id="Phobius"/>
    </source>
</evidence>
<evidence type="ECO:0000313" key="2">
    <source>
        <dbReference type="EMBL" id="SEI13795.1"/>
    </source>
</evidence>
<name>A0A1H6NF05_9GAMM</name>
<protein>
    <submittedName>
        <fullName evidence="2">Uncharacterized protein</fullName>
    </submittedName>
</protein>
<reference evidence="3" key="1">
    <citation type="submission" date="2016-10" db="EMBL/GenBank/DDBJ databases">
        <authorList>
            <person name="Varghese N."/>
            <person name="Submissions S."/>
        </authorList>
    </citation>
    <scope>NUCLEOTIDE SEQUENCE [LARGE SCALE GENOMIC DNA]</scope>
    <source>
        <strain evidence="3">DSM 17616</strain>
    </source>
</reference>
<organism evidence="2 3">
    <name type="scientific">Rheinheimera pacifica</name>
    <dbReference type="NCBI Taxonomy" id="173990"/>
    <lineage>
        <taxon>Bacteria</taxon>
        <taxon>Pseudomonadati</taxon>
        <taxon>Pseudomonadota</taxon>
        <taxon>Gammaproteobacteria</taxon>
        <taxon>Chromatiales</taxon>
        <taxon>Chromatiaceae</taxon>
        <taxon>Rheinheimera</taxon>
    </lineage>
</organism>
<keyword evidence="3" id="KW-1185">Reference proteome</keyword>
<feature type="transmembrane region" description="Helical" evidence="1">
    <location>
        <begin position="32"/>
        <end position="50"/>
    </location>
</feature>
<accession>A0A1H6NF05</accession>
<dbReference type="RefSeq" id="WP_143040008.1">
    <property type="nucleotide sequence ID" value="NZ_FNXF01000032.1"/>
</dbReference>
<evidence type="ECO:0000313" key="3">
    <source>
        <dbReference type="Proteomes" id="UP000199371"/>
    </source>
</evidence>
<dbReference type="OrthoDB" id="9949906at2"/>
<dbReference type="AlphaFoldDB" id="A0A1H6NF05"/>
<sequence length="60" mass="6777">MKSILFSGIGAGLGSAVYQVTAHGVSELDWYRSLFVCLFTMLFLGFFSYFKRPSKNQEET</sequence>
<dbReference type="EMBL" id="FNXF01000032">
    <property type="protein sequence ID" value="SEI13795.1"/>
    <property type="molecule type" value="Genomic_DNA"/>
</dbReference>
<keyword evidence="1" id="KW-0812">Transmembrane</keyword>
<dbReference type="Proteomes" id="UP000199371">
    <property type="component" value="Unassembled WGS sequence"/>
</dbReference>
<dbReference type="STRING" id="173990.SAMN05660691_04126"/>
<gene>
    <name evidence="2" type="ORF">SAMN05660691_04126</name>
</gene>
<keyword evidence="1" id="KW-0472">Membrane</keyword>
<proteinExistence type="predicted"/>